<dbReference type="SMART" id="SM00343">
    <property type="entry name" value="ZnF_C2HC"/>
    <property type="match status" value="1"/>
</dbReference>
<dbReference type="Gene3D" id="4.10.60.10">
    <property type="entry name" value="Zinc finger, CCHC-type"/>
    <property type="match status" value="1"/>
</dbReference>
<protein>
    <submittedName>
        <fullName evidence="3">Ribonuclease H-like domain-containing protein</fullName>
    </submittedName>
</protein>
<keyword evidence="1" id="KW-0862">Zinc</keyword>
<accession>A0A6L2JHE2</accession>
<feature type="domain" description="CCHC-type" evidence="2">
    <location>
        <begin position="218"/>
        <end position="232"/>
    </location>
</feature>
<dbReference type="EMBL" id="BKCJ010000808">
    <property type="protein sequence ID" value="GEU36418.1"/>
    <property type="molecule type" value="Genomic_DNA"/>
</dbReference>
<organism evidence="3">
    <name type="scientific">Tanacetum cinerariifolium</name>
    <name type="common">Dalmatian daisy</name>
    <name type="synonym">Chrysanthemum cinerariifolium</name>
    <dbReference type="NCBI Taxonomy" id="118510"/>
    <lineage>
        <taxon>Eukaryota</taxon>
        <taxon>Viridiplantae</taxon>
        <taxon>Streptophyta</taxon>
        <taxon>Embryophyta</taxon>
        <taxon>Tracheophyta</taxon>
        <taxon>Spermatophyta</taxon>
        <taxon>Magnoliopsida</taxon>
        <taxon>eudicotyledons</taxon>
        <taxon>Gunneridae</taxon>
        <taxon>Pentapetalae</taxon>
        <taxon>asterids</taxon>
        <taxon>campanulids</taxon>
        <taxon>Asterales</taxon>
        <taxon>Asteraceae</taxon>
        <taxon>Asteroideae</taxon>
        <taxon>Anthemideae</taxon>
        <taxon>Anthemidinae</taxon>
        <taxon>Tanacetum</taxon>
    </lineage>
</organism>
<dbReference type="SUPFAM" id="SSF57756">
    <property type="entry name" value="Retrovirus zinc finger-like domains"/>
    <property type="match status" value="1"/>
</dbReference>
<dbReference type="InterPro" id="IPR054722">
    <property type="entry name" value="PolX-like_BBD"/>
</dbReference>
<gene>
    <name evidence="3" type="ORF">Tci_008396</name>
</gene>
<keyword evidence="1" id="KW-0479">Metal-binding</keyword>
<comment type="caution">
    <text evidence="3">The sequence shown here is derived from an EMBL/GenBank/DDBJ whole genome shotgun (WGS) entry which is preliminary data.</text>
</comment>
<dbReference type="Pfam" id="PF14223">
    <property type="entry name" value="Retrotran_gag_2"/>
    <property type="match status" value="1"/>
</dbReference>
<dbReference type="GO" id="GO:0003676">
    <property type="term" value="F:nucleic acid binding"/>
    <property type="evidence" value="ECO:0007669"/>
    <property type="project" value="InterPro"/>
</dbReference>
<dbReference type="AlphaFoldDB" id="A0A6L2JHE2"/>
<evidence type="ECO:0000259" key="2">
    <source>
        <dbReference type="PROSITE" id="PS50158"/>
    </source>
</evidence>
<name>A0A6L2JHE2_TANCI</name>
<dbReference type="PROSITE" id="PS50158">
    <property type="entry name" value="ZF_CCHC"/>
    <property type="match status" value="1"/>
</dbReference>
<reference evidence="3" key="1">
    <citation type="journal article" date="2019" name="Sci. Rep.">
        <title>Draft genome of Tanacetum cinerariifolium, the natural source of mosquito coil.</title>
        <authorList>
            <person name="Yamashiro T."/>
            <person name="Shiraishi A."/>
            <person name="Satake H."/>
            <person name="Nakayama K."/>
        </authorList>
    </citation>
    <scope>NUCLEOTIDE SEQUENCE</scope>
</reference>
<evidence type="ECO:0000313" key="3">
    <source>
        <dbReference type="EMBL" id="GEU36418.1"/>
    </source>
</evidence>
<dbReference type="InterPro" id="IPR001878">
    <property type="entry name" value="Znf_CCHC"/>
</dbReference>
<dbReference type="InterPro" id="IPR036875">
    <property type="entry name" value="Znf_CCHC_sf"/>
</dbReference>
<dbReference type="GO" id="GO:0008270">
    <property type="term" value="F:zinc ion binding"/>
    <property type="evidence" value="ECO:0007669"/>
    <property type="project" value="UniProtKB-KW"/>
</dbReference>
<dbReference type="Pfam" id="PF22936">
    <property type="entry name" value="Pol_BBD"/>
    <property type="match status" value="1"/>
</dbReference>
<dbReference type="Pfam" id="PF00098">
    <property type="entry name" value="zf-CCHC"/>
    <property type="match status" value="1"/>
</dbReference>
<keyword evidence="1" id="KW-0863">Zinc-finger</keyword>
<sequence>MADFHHLDDAREIWLAVKARFGGNEESKKIRKTMLKKAFSEFSVSEEEGLHKGYDRFQKILSQLNQKQAKPDNDDVNIKFLRALPPSWSQVALTVKTREGLEYLSFDDLYNKLRSLEIDVKGRSSYGYRSTTVASTHSAFIGAASTNTKMVYSDQPSYSSLISHTPISSGSIMKDVLHSFVAENEPTQQFAYEDFKQAGKNINFNNKDSARFDRRNARCYNCLQLGHFARECNVKNVDEKARYSAFKISKVKTEEKKAMLSVDSMLNWNEHDTKNKTEKDEQVYGLMAGFKSDFAVPAGNAAVGVNPAAVEFSMMGNSPKVHSHVNKDIGIVDSGCSRSKTGNKDKLDDFVQVKGGTVTFGGGDGKITGRGTIRTSKLDFENIYYVEELQNFNLFSVSQICDKKNKVLFTNAECLVLTKEFKLPNESQECSSCC</sequence>
<proteinExistence type="predicted"/>
<evidence type="ECO:0000256" key="1">
    <source>
        <dbReference type="PROSITE-ProRule" id="PRU00047"/>
    </source>
</evidence>